<sequence length="250" mass="26661">MNAKRLIFFLVLSALALGGVLLGVAFYLFRPLKAEAIVQDYLKAPGLSLKEAPYGVELFPQSPRALLAFYPGARVDPLAYAPVLAPVAQAGYLVVLLKVPSGIALLGKERALEAKRAHPGLPLVVGGHSLGGVAAAEVAAREGLPLLLFAAYPEGDLSGVRLPTLALYGTEDGLLPPKEAREKAKRLPQGARVVFIEGLNHAGFGAYGAQRGDRPAKRPREELWAEIRQEVLLFLESLGLDTPPPPQALR</sequence>
<dbReference type="Gene3D" id="3.40.50.1820">
    <property type="entry name" value="alpha/beta hydrolase"/>
    <property type="match status" value="1"/>
</dbReference>
<comment type="caution">
    <text evidence="3">The sequence shown here is derived from an EMBL/GenBank/DDBJ whole genome shotgun (WGS) entry which is preliminary data.</text>
</comment>
<reference evidence="3 4" key="1">
    <citation type="submission" date="2015-07" db="EMBL/GenBank/DDBJ databases">
        <authorList>
            <person name="Noorani M."/>
        </authorList>
    </citation>
    <scope>NUCLEOTIDE SEQUENCE [LARGE SCALE GENOMIC DNA]</scope>
    <source>
        <strain evidence="4">ATCC 25104 / DSM 625 / JCM 10724 / NBRC 103206 / NCIMB 11243 / YT-1</strain>
    </source>
</reference>
<feature type="domain" description="Alpha/beta hydrolase fold-5" evidence="2">
    <location>
        <begin position="67"/>
        <end position="224"/>
    </location>
</feature>
<keyword evidence="1" id="KW-0812">Transmembrane</keyword>
<dbReference type="SUPFAM" id="SSF53474">
    <property type="entry name" value="alpha/beta-Hydrolases"/>
    <property type="match status" value="1"/>
</dbReference>
<dbReference type="InterPro" id="IPR029058">
    <property type="entry name" value="AB_hydrolase_fold"/>
</dbReference>
<evidence type="ECO:0000313" key="3">
    <source>
        <dbReference type="EMBL" id="KOX90955.1"/>
    </source>
</evidence>
<dbReference type="InterPro" id="IPR029059">
    <property type="entry name" value="AB_hydrolase_5"/>
</dbReference>
<name>A0A0M9AHH1_THEAQ</name>
<dbReference type="EMBL" id="LHCI01000106">
    <property type="protein sequence ID" value="KOX90955.1"/>
    <property type="molecule type" value="Genomic_DNA"/>
</dbReference>
<dbReference type="Proteomes" id="UP000037685">
    <property type="component" value="Unassembled WGS sequence"/>
</dbReference>
<keyword evidence="1" id="KW-1133">Transmembrane helix</keyword>
<accession>A0A0M9AHH1</accession>
<dbReference type="AlphaFoldDB" id="A0A0M9AHH1"/>
<proteinExistence type="predicted"/>
<evidence type="ECO:0000313" key="4">
    <source>
        <dbReference type="Proteomes" id="UP000037685"/>
    </source>
</evidence>
<keyword evidence="3" id="KW-0378">Hydrolase</keyword>
<organism evidence="3 4">
    <name type="scientific">Thermus aquaticus</name>
    <dbReference type="NCBI Taxonomy" id="271"/>
    <lineage>
        <taxon>Bacteria</taxon>
        <taxon>Thermotogati</taxon>
        <taxon>Deinococcota</taxon>
        <taxon>Deinococci</taxon>
        <taxon>Thermales</taxon>
        <taxon>Thermaceae</taxon>
        <taxon>Thermus</taxon>
    </lineage>
</organism>
<dbReference type="GO" id="GO:0016787">
    <property type="term" value="F:hydrolase activity"/>
    <property type="evidence" value="ECO:0007669"/>
    <property type="project" value="UniProtKB-KW"/>
</dbReference>
<keyword evidence="1" id="KW-0472">Membrane</keyword>
<gene>
    <name evidence="3" type="ORF">BVI061214_02154</name>
</gene>
<protein>
    <submittedName>
        <fullName evidence="3">Alpha/beta hydrolase family protein</fullName>
    </submittedName>
</protein>
<feature type="transmembrane region" description="Helical" evidence="1">
    <location>
        <begin position="6"/>
        <end position="29"/>
    </location>
</feature>
<dbReference type="RefSeq" id="WP_053768395.1">
    <property type="nucleotide sequence ID" value="NZ_LHCI01000106.1"/>
</dbReference>
<dbReference type="PATRIC" id="fig|271.14.peg.2230"/>
<evidence type="ECO:0000259" key="2">
    <source>
        <dbReference type="Pfam" id="PF12695"/>
    </source>
</evidence>
<dbReference type="Pfam" id="PF12695">
    <property type="entry name" value="Abhydrolase_5"/>
    <property type="match status" value="1"/>
</dbReference>
<evidence type="ECO:0000256" key="1">
    <source>
        <dbReference type="SAM" id="Phobius"/>
    </source>
</evidence>